<proteinExistence type="predicted"/>
<evidence type="ECO:0000256" key="1">
    <source>
        <dbReference type="ARBA" id="ARBA00022468"/>
    </source>
</evidence>
<dbReference type="RefSeq" id="WP_012472884.1">
    <property type="nucleotide sequence ID" value="NC_010830.1"/>
</dbReference>
<dbReference type="OrthoDB" id="838089at2"/>
<evidence type="ECO:0000256" key="3">
    <source>
        <dbReference type="ARBA" id="ARBA00022737"/>
    </source>
</evidence>
<dbReference type="KEGG" id="aas:Aasi_0729"/>
<evidence type="ECO:0000313" key="5">
    <source>
        <dbReference type="Proteomes" id="UP000001227"/>
    </source>
</evidence>
<organism evidence="4 5">
    <name type="scientific">Amoebophilus asiaticus (strain 5a2)</name>
    <dbReference type="NCBI Taxonomy" id="452471"/>
    <lineage>
        <taxon>Bacteria</taxon>
        <taxon>Pseudomonadati</taxon>
        <taxon>Bacteroidota</taxon>
        <taxon>Cytophagia</taxon>
        <taxon>Cytophagales</taxon>
        <taxon>Amoebophilaceae</taxon>
        <taxon>Candidatus Amoebophilus</taxon>
    </lineage>
</organism>
<sequence>MRKTYKNCQNYTVLALISMSLALQSCRIEGNQDIVPAIKQLPTKRLARMQATTDNPGDHKHLSRAVEDIKFSGKRKVEEKQKEVVTEKKKRRTLVEEDIVSDIPVIHKEPSSPGAKQRKRAISISIRKATRKKATNVSFNNIVENQQCFANLLNYLPLKETLHLRQANRYLNKTIVDSKLVVPCAIKRTIDFTELDYTPQTIPTFPFYRLMRSIDQLPRAFWSYLPLTRVEELHLSFMDINDAEIWQLGKYLEYSRIKLLIAMFNNITSKGSTDLGKSLPLWPSIYEVYLKNNLLGDAGAIGISLYLPECHNLKIMDLGSNKIGDKGAAGLGKNIQDSNIENLILTGNQITAEGACELVKNLSKTKVRCLQLGCNPIKNRLGELGRILSTTPVKILGLHGNRIGKKGIMELIQNLAGSNVEELYLVNNDISDSGIKKIAEFLKDTKIYKLDVRVNYIQKKTQLFLTQHYPHVEWVF</sequence>
<evidence type="ECO:0000313" key="4">
    <source>
        <dbReference type="EMBL" id="ACE06112.1"/>
    </source>
</evidence>
<dbReference type="HOGENOM" id="CLU_573231_0_0_10"/>
<dbReference type="EMBL" id="CP001102">
    <property type="protein sequence ID" value="ACE06112.1"/>
    <property type="molecule type" value="Genomic_DNA"/>
</dbReference>
<dbReference type="InterPro" id="IPR027038">
    <property type="entry name" value="RanGap"/>
</dbReference>
<dbReference type="AlphaFoldDB" id="B3ESB0"/>
<dbReference type="SMART" id="SM00368">
    <property type="entry name" value="LRR_RI"/>
    <property type="match status" value="4"/>
</dbReference>
<name>B3ESB0_AMOA5</name>
<dbReference type="InterPro" id="IPR032675">
    <property type="entry name" value="LRR_dom_sf"/>
</dbReference>
<keyword evidence="3" id="KW-0677">Repeat</keyword>
<dbReference type="InterPro" id="IPR001611">
    <property type="entry name" value="Leu-rich_rpt"/>
</dbReference>
<reference evidence="4 5" key="1">
    <citation type="journal article" date="2010" name="J. Bacteriol.">
        <title>The genome of the amoeba symbiont 'Candidatus Amoebophilus asiaticus' reveals common mechanisms for host cell interaction among amoeba-associated bacteria.</title>
        <authorList>
            <person name="Schmitz-Esser S."/>
            <person name="Tischler P."/>
            <person name="Arnold R."/>
            <person name="Montanaro J."/>
            <person name="Wagner M."/>
            <person name="Rattei T."/>
            <person name="Horn M."/>
        </authorList>
    </citation>
    <scope>NUCLEOTIDE SEQUENCE [LARGE SCALE GENOMIC DNA]</scope>
    <source>
        <strain evidence="4 5">5a2</strain>
    </source>
</reference>
<dbReference type="GO" id="GO:0006913">
    <property type="term" value="P:nucleocytoplasmic transport"/>
    <property type="evidence" value="ECO:0007669"/>
    <property type="project" value="TreeGrafter"/>
</dbReference>
<dbReference type="GO" id="GO:0005096">
    <property type="term" value="F:GTPase activator activity"/>
    <property type="evidence" value="ECO:0007669"/>
    <property type="project" value="UniProtKB-KW"/>
</dbReference>
<evidence type="ECO:0000256" key="2">
    <source>
        <dbReference type="ARBA" id="ARBA00022614"/>
    </source>
</evidence>
<dbReference type="PANTHER" id="PTHR24113:SF12">
    <property type="entry name" value="RAN GTPASE-ACTIVATING PROTEIN 1"/>
    <property type="match status" value="1"/>
</dbReference>
<dbReference type="SUPFAM" id="SSF52047">
    <property type="entry name" value="RNI-like"/>
    <property type="match status" value="1"/>
</dbReference>
<dbReference type="GO" id="GO:0031267">
    <property type="term" value="F:small GTPase binding"/>
    <property type="evidence" value="ECO:0007669"/>
    <property type="project" value="TreeGrafter"/>
</dbReference>
<gene>
    <name evidence="4" type="ordered locus">Aasi_0729</name>
</gene>
<dbReference type="Gene3D" id="3.80.10.10">
    <property type="entry name" value="Ribonuclease Inhibitor"/>
    <property type="match status" value="1"/>
</dbReference>
<keyword evidence="5" id="KW-1185">Reference proteome</keyword>
<keyword evidence="1" id="KW-0343">GTPase activation</keyword>
<dbReference type="PANTHER" id="PTHR24113">
    <property type="entry name" value="RAN GTPASE-ACTIVATING PROTEIN 1"/>
    <property type="match status" value="1"/>
</dbReference>
<dbReference type="GO" id="GO:0005829">
    <property type="term" value="C:cytosol"/>
    <property type="evidence" value="ECO:0007669"/>
    <property type="project" value="TreeGrafter"/>
</dbReference>
<dbReference type="Pfam" id="PF13516">
    <property type="entry name" value="LRR_6"/>
    <property type="match status" value="3"/>
</dbReference>
<dbReference type="GO" id="GO:0048471">
    <property type="term" value="C:perinuclear region of cytoplasm"/>
    <property type="evidence" value="ECO:0007669"/>
    <property type="project" value="TreeGrafter"/>
</dbReference>
<dbReference type="Proteomes" id="UP000001227">
    <property type="component" value="Chromosome"/>
</dbReference>
<dbReference type="PROSITE" id="PS51257">
    <property type="entry name" value="PROKAR_LIPOPROTEIN"/>
    <property type="match status" value="1"/>
</dbReference>
<dbReference type="STRING" id="452471.Aasi_0729"/>
<dbReference type="eggNOG" id="COG4886">
    <property type="taxonomic scope" value="Bacteria"/>
</dbReference>
<accession>B3ESB0</accession>
<keyword evidence="2" id="KW-0433">Leucine-rich repeat</keyword>
<protein>
    <submittedName>
        <fullName evidence="4">Uncharacterized protein</fullName>
    </submittedName>
</protein>